<keyword evidence="2" id="KW-1185">Reference proteome</keyword>
<organism evidence="1 2">
    <name type="scientific">Paracoccus jeotgali</name>
    <dbReference type="NCBI Taxonomy" id="2065379"/>
    <lineage>
        <taxon>Bacteria</taxon>
        <taxon>Pseudomonadati</taxon>
        <taxon>Pseudomonadota</taxon>
        <taxon>Alphaproteobacteria</taxon>
        <taxon>Rhodobacterales</taxon>
        <taxon>Paracoccaceae</taxon>
        <taxon>Paracoccus</taxon>
    </lineage>
</organism>
<gene>
    <name evidence="1" type="ORF">CYR75_07020</name>
</gene>
<dbReference type="Proteomes" id="UP000234882">
    <property type="component" value="Chromosome"/>
</dbReference>
<dbReference type="AlphaFoldDB" id="A0A2K9MGA8"/>
<proteinExistence type="predicted"/>
<dbReference type="OrthoDB" id="6195504at2"/>
<protein>
    <submittedName>
        <fullName evidence="1">DUF1284 domain-containing protein</fullName>
    </submittedName>
</protein>
<dbReference type="Pfam" id="PF06935">
    <property type="entry name" value="DUF1284"/>
    <property type="match status" value="1"/>
</dbReference>
<evidence type="ECO:0000313" key="1">
    <source>
        <dbReference type="EMBL" id="AUM74056.1"/>
    </source>
</evidence>
<dbReference type="InterPro" id="IPR009702">
    <property type="entry name" value="DUF1284"/>
</dbReference>
<dbReference type="EMBL" id="CP025583">
    <property type="protein sequence ID" value="AUM74056.1"/>
    <property type="molecule type" value="Genomic_DNA"/>
</dbReference>
<sequence>MSRSTSAKPATDADTAPESGAVLLRPHHVLCSIGWAGRGYSPAFSRNMDRVVMGRLRRDPATPVQFVAGADSICAPCPHRRGQGCASAERIAGLDQAHGAALGIAPGAAMTWAQAEARARRLDPDDLDRICAACQWLPLGLCKSALAALKAAESENAAPDGTAS</sequence>
<dbReference type="KEGG" id="paru:CYR75_07020"/>
<reference evidence="2" key="1">
    <citation type="submission" date="2017-12" db="EMBL/GenBank/DDBJ databases">
        <title>Genomic analysis of Paracoccus sp. CBA4604.</title>
        <authorList>
            <person name="Roh S.W."/>
            <person name="Kim J.Y."/>
            <person name="Kim J.S."/>
        </authorList>
    </citation>
    <scope>NUCLEOTIDE SEQUENCE [LARGE SCALE GENOMIC DNA]</scope>
    <source>
        <strain evidence="2">CBA4604</strain>
    </source>
</reference>
<accession>A0A2K9MGA8</accession>
<name>A0A2K9MGA8_9RHOB</name>
<evidence type="ECO:0000313" key="2">
    <source>
        <dbReference type="Proteomes" id="UP000234882"/>
    </source>
</evidence>